<dbReference type="PANTHER" id="PTHR11690">
    <property type="entry name" value="AMILORIDE-SENSITIVE SODIUM CHANNEL-RELATED"/>
    <property type="match status" value="1"/>
</dbReference>
<keyword evidence="8" id="KW-0472">Membrane</keyword>
<reference evidence="13" key="1">
    <citation type="submission" date="2015-02" db="EMBL/GenBank/DDBJ databases">
        <title>Genome sequencing for Strongylocentrotus purpuratus.</title>
        <authorList>
            <person name="Murali S."/>
            <person name="Liu Y."/>
            <person name="Vee V."/>
            <person name="English A."/>
            <person name="Wang M."/>
            <person name="Skinner E."/>
            <person name="Han Y."/>
            <person name="Muzny D.M."/>
            <person name="Worley K.C."/>
            <person name="Gibbs R.A."/>
        </authorList>
    </citation>
    <scope>NUCLEOTIDE SEQUENCE</scope>
</reference>
<accession>A0A7M7PK15</accession>
<evidence type="ECO:0000256" key="6">
    <source>
        <dbReference type="ARBA" id="ARBA00023053"/>
    </source>
</evidence>
<evidence type="ECO:0000256" key="1">
    <source>
        <dbReference type="ARBA" id="ARBA00004141"/>
    </source>
</evidence>
<evidence type="ECO:0000313" key="13">
    <source>
        <dbReference type="Proteomes" id="UP000007110"/>
    </source>
</evidence>
<sequence length="194" mass="21871">MPEVMAEGLDKSFPPKIGTSVAQSVDFGLAGASLTENADQVEPPEIKKSRWYLLSSSFPHAIGVAGIKFIFNGDEMKIRRCVWGILLLICLSAMVYQTGNQCVRYAMKPVNTLLDVEYVDLLDFPSVVLCNYNAYRKSYIEDNEAEFAILLKHLTNRTSRRHQDIDATFYDGNLKYTNLTELRLNAAHQLDTIV</sequence>
<protein>
    <submittedName>
        <fullName evidence="12">Uncharacterized protein</fullName>
    </submittedName>
</protein>
<evidence type="ECO:0000256" key="9">
    <source>
        <dbReference type="ARBA" id="ARBA00023201"/>
    </source>
</evidence>
<organism evidence="12 13">
    <name type="scientific">Strongylocentrotus purpuratus</name>
    <name type="common">Purple sea urchin</name>
    <dbReference type="NCBI Taxonomy" id="7668"/>
    <lineage>
        <taxon>Eukaryota</taxon>
        <taxon>Metazoa</taxon>
        <taxon>Echinodermata</taxon>
        <taxon>Eleutherozoa</taxon>
        <taxon>Echinozoa</taxon>
        <taxon>Echinoidea</taxon>
        <taxon>Euechinoidea</taxon>
        <taxon>Echinacea</taxon>
        <taxon>Camarodonta</taxon>
        <taxon>Echinidea</taxon>
        <taxon>Strongylocentrotidae</taxon>
        <taxon>Strongylocentrotus</taxon>
    </lineage>
</organism>
<dbReference type="GO" id="GO:0016020">
    <property type="term" value="C:membrane"/>
    <property type="evidence" value="ECO:0007669"/>
    <property type="project" value="UniProtKB-SubCell"/>
</dbReference>
<dbReference type="RefSeq" id="XP_030852632.1">
    <property type="nucleotide sequence ID" value="XM_030996772.1"/>
</dbReference>
<evidence type="ECO:0000256" key="2">
    <source>
        <dbReference type="ARBA" id="ARBA00022448"/>
    </source>
</evidence>
<dbReference type="GO" id="GO:0005272">
    <property type="term" value="F:sodium channel activity"/>
    <property type="evidence" value="ECO:0007669"/>
    <property type="project" value="UniProtKB-KW"/>
</dbReference>
<evidence type="ECO:0000256" key="10">
    <source>
        <dbReference type="ARBA" id="ARBA00023303"/>
    </source>
</evidence>
<keyword evidence="10 11" id="KW-0407">Ion channel</keyword>
<evidence type="ECO:0000256" key="3">
    <source>
        <dbReference type="ARBA" id="ARBA00022461"/>
    </source>
</evidence>
<dbReference type="OrthoDB" id="5874059at2759"/>
<evidence type="ECO:0000256" key="4">
    <source>
        <dbReference type="ARBA" id="ARBA00022692"/>
    </source>
</evidence>
<keyword evidence="4 11" id="KW-0812">Transmembrane</keyword>
<comment type="subcellular location">
    <subcellularLocation>
        <location evidence="1">Membrane</location>
        <topology evidence="1">Multi-pass membrane protein</topology>
    </subcellularLocation>
</comment>
<keyword evidence="3 11" id="KW-0894">Sodium channel</keyword>
<evidence type="ECO:0000256" key="8">
    <source>
        <dbReference type="ARBA" id="ARBA00023136"/>
    </source>
</evidence>
<dbReference type="AlphaFoldDB" id="A0A7M7PK15"/>
<dbReference type="Pfam" id="PF00858">
    <property type="entry name" value="ASC"/>
    <property type="match status" value="1"/>
</dbReference>
<dbReference type="Proteomes" id="UP000007110">
    <property type="component" value="Unassembled WGS sequence"/>
</dbReference>
<dbReference type="GeneID" id="115928817"/>
<reference evidence="12" key="2">
    <citation type="submission" date="2021-01" db="UniProtKB">
        <authorList>
            <consortium name="EnsemblMetazoa"/>
        </authorList>
    </citation>
    <scope>IDENTIFICATION</scope>
</reference>
<name>A0A7M7PK15_STRPU</name>
<keyword evidence="7 11" id="KW-0406">Ion transport</keyword>
<dbReference type="KEGG" id="spu:115928817"/>
<comment type="similarity">
    <text evidence="11">Belongs to the amiloride-sensitive sodium channel (TC 1.A.6) family.</text>
</comment>
<keyword evidence="5" id="KW-1133">Transmembrane helix</keyword>
<keyword evidence="9 11" id="KW-0739">Sodium transport</keyword>
<evidence type="ECO:0000256" key="5">
    <source>
        <dbReference type="ARBA" id="ARBA00022989"/>
    </source>
</evidence>
<dbReference type="EnsemblMetazoa" id="XM_030996772">
    <property type="protein sequence ID" value="XP_030852632"/>
    <property type="gene ID" value="LOC115928817"/>
</dbReference>
<evidence type="ECO:0000313" key="12">
    <source>
        <dbReference type="EnsemblMetazoa" id="XP_030852632"/>
    </source>
</evidence>
<dbReference type="PANTHER" id="PTHR11690:SF300">
    <property type="entry name" value="PICKPOCKET PROTEIN 19"/>
    <property type="match status" value="1"/>
</dbReference>
<keyword evidence="2 11" id="KW-0813">Transport</keyword>
<keyword evidence="13" id="KW-1185">Reference proteome</keyword>
<proteinExistence type="inferred from homology"/>
<evidence type="ECO:0000256" key="7">
    <source>
        <dbReference type="ARBA" id="ARBA00023065"/>
    </source>
</evidence>
<dbReference type="InParanoid" id="A0A7M7PK15"/>
<evidence type="ECO:0000256" key="11">
    <source>
        <dbReference type="RuleBase" id="RU000679"/>
    </source>
</evidence>
<keyword evidence="6" id="KW-0915">Sodium</keyword>
<dbReference type="InterPro" id="IPR001873">
    <property type="entry name" value="ENaC"/>
</dbReference>